<dbReference type="GO" id="GO:0009229">
    <property type="term" value="P:thiamine diphosphate biosynthetic process"/>
    <property type="evidence" value="ECO:0007669"/>
    <property type="project" value="InterPro"/>
</dbReference>
<evidence type="ECO:0000256" key="2">
    <source>
        <dbReference type="ARBA" id="ARBA00022741"/>
    </source>
</evidence>
<dbReference type="InterPro" id="IPR007371">
    <property type="entry name" value="TPK_catalytic"/>
</dbReference>
<dbReference type="GO" id="GO:0016301">
    <property type="term" value="F:kinase activity"/>
    <property type="evidence" value="ECO:0007669"/>
    <property type="project" value="UniProtKB-KW"/>
</dbReference>
<evidence type="ECO:0000256" key="4">
    <source>
        <dbReference type="ARBA" id="ARBA00022840"/>
    </source>
</evidence>
<organism evidence="7 8">
    <name type="scientific">Extibacter muris</name>
    <dbReference type="NCBI Taxonomy" id="1796622"/>
    <lineage>
        <taxon>Bacteria</taxon>
        <taxon>Bacillati</taxon>
        <taxon>Bacillota</taxon>
        <taxon>Clostridia</taxon>
        <taxon>Lachnospirales</taxon>
        <taxon>Lachnospiraceae</taxon>
        <taxon>Extibacter</taxon>
    </lineage>
</organism>
<dbReference type="EC" id="2.7.6.2" evidence="5"/>
<dbReference type="PANTHER" id="PTHR41299">
    <property type="entry name" value="THIAMINE PYROPHOSPHOKINASE"/>
    <property type="match status" value="1"/>
</dbReference>
<dbReference type="NCBIfam" id="TIGR01378">
    <property type="entry name" value="thi_PPkinase"/>
    <property type="match status" value="1"/>
</dbReference>
<evidence type="ECO:0000313" key="8">
    <source>
        <dbReference type="Proteomes" id="UP000295710"/>
    </source>
</evidence>
<keyword evidence="1 7" id="KW-0808">Transferase</keyword>
<dbReference type="SMART" id="SM00983">
    <property type="entry name" value="TPK_B1_binding"/>
    <property type="match status" value="1"/>
</dbReference>
<dbReference type="Pfam" id="PF04263">
    <property type="entry name" value="TPK_catalytic"/>
    <property type="match status" value="1"/>
</dbReference>
<dbReference type="CDD" id="cd07995">
    <property type="entry name" value="TPK"/>
    <property type="match status" value="1"/>
</dbReference>
<proteinExistence type="predicted"/>
<evidence type="ECO:0000256" key="5">
    <source>
        <dbReference type="NCBIfam" id="TIGR01378"/>
    </source>
</evidence>
<accession>A0A4R4FGE2</accession>
<dbReference type="InterPro" id="IPR036371">
    <property type="entry name" value="TPK_B1-bd_sf"/>
</dbReference>
<dbReference type="SUPFAM" id="SSF63999">
    <property type="entry name" value="Thiamin pyrophosphokinase, catalytic domain"/>
    <property type="match status" value="1"/>
</dbReference>
<dbReference type="InterPro" id="IPR006282">
    <property type="entry name" value="Thi_PPkinase"/>
</dbReference>
<sequence>MSKKIVIVSGGELNEQLALSYLDEESGSYVIGVDKGMEFLYSHQIAPDYIVGDFDSVNPGIAEYYRTQTNVPVREFNPVKDASDTEIAVRLAMTLGGKELIILGATGGRIDHLWANVQTLAVPFKAGVKAYIIDTQNRISLIGGETHLKKEEAYGPYFSVFPLGETVYGFNITGAKYPLKDHTLTPYDSLCVSNQIDAEEVVIEFGGGTVILMETRDSKGA</sequence>
<dbReference type="Pfam" id="PF04265">
    <property type="entry name" value="TPK_B1_binding"/>
    <property type="match status" value="1"/>
</dbReference>
<protein>
    <recommendedName>
        <fullName evidence="5">Thiamine diphosphokinase</fullName>
        <ecNumber evidence="5">2.7.6.2</ecNumber>
    </recommendedName>
</protein>
<dbReference type="GO" id="GO:0006772">
    <property type="term" value="P:thiamine metabolic process"/>
    <property type="evidence" value="ECO:0007669"/>
    <property type="project" value="UniProtKB-UniRule"/>
</dbReference>
<keyword evidence="4" id="KW-0067">ATP-binding</keyword>
<dbReference type="GO" id="GO:0004788">
    <property type="term" value="F:thiamine diphosphokinase activity"/>
    <property type="evidence" value="ECO:0007669"/>
    <property type="project" value="UniProtKB-UniRule"/>
</dbReference>
<dbReference type="GO" id="GO:0005524">
    <property type="term" value="F:ATP binding"/>
    <property type="evidence" value="ECO:0007669"/>
    <property type="project" value="UniProtKB-KW"/>
</dbReference>
<keyword evidence="2" id="KW-0547">Nucleotide-binding</keyword>
<evidence type="ECO:0000256" key="1">
    <source>
        <dbReference type="ARBA" id="ARBA00022679"/>
    </source>
</evidence>
<dbReference type="Proteomes" id="UP000295710">
    <property type="component" value="Unassembled WGS sequence"/>
</dbReference>
<dbReference type="EMBL" id="SMMX01000003">
    <property type="protein sequence ID" value="TDA22782.1"/>
    <property type="molecule type" value="Genomic_DNA"/>
</dbReference>
<evidence type="ECO:0000313" key="7">
    <source>
        <dbReference type="EMBL" id="TDA22782.1"/>
    </source>
</evidence>
<comment type="caution">
    <text evidence="7">The sequence shown here is derived from an EMBL/GenBank/DDBJ whole genome shotgun (WGS) entry which is preliminary data.</text>
</comment>
<feature type="domain" description="Thiamin pyrophosphokinase thiamin-binding" evidence="6">
    <location>
        <begin position="144"/>
        <end position="211"/>
    </location>
</feature>
<name>A0A4R4FGE2_9FIRM</name>
<evidence type="ECO:0000256" key="3">
    <source>
        <dbReference type="ARBA" id="ARBA00022777"/>
    </source>
</evidence>
<dbReference type="Gene3D" id="3.40.50.10240">
    <property type="entry name" value="Thiamin pyrophosphokinase, catalytic domain"/>
    <property type="match status" value="1"/>
</dbReference>
<dbReference type="RefSeq" id="WP_132276004.1">
    <property type="nucleotide sequence ID" value="NZ_JAOBST010000005.1"/>
</dbReference>
<gene>
    <name evidence="7" type="ORF">E1963_05185</name>
</gene>
<dbReference type="SUPFAM" id="SSF63862">
    <property type="entry name" value="Thiamin pyrophosphokinase, substrate-binding domain"/>
    <property type="match status" value="1"/>
</dbReference>
<dbReference type="PANTHER" id="PTHR41299:SF1">
    <property type="entry name" value="THIAMINE PYROPHOSPHOKINASE"/>
    <property type="match status" value="1"/>
</dbReference>
<keyword evidence="8" id="KW-1185">Reference proteome</keyword>
<dbReference type="InterPro" id="IPR036759">
    <property type="entry name" value="TPK_catalytic_sf"/>
</dbReference>
<evidence type="ECO:0000259" key="6">
    <source>
        <dbReference type="SMART" id="SM00983"/>
    </source>
</evidence>
<reference evidence="7 8" key="1">
    <citation type="journal article" date="2016" name="Nat. Microbiol.">
        <title>The Mouse Intestinal Bacterial Collection (miBC) provides host-specific insight into cultured diversity and functional potential of the gut microbiota.</title>
        <authorList>
            <person name="Lagkouvardos I."/>
            <person name="Pukall R."/>
            <person name="Abt B."/>
            <person name="Foesel B.U."/>
            <person name="Meier-Kolthoff J.P."/>
            <person name="Kumar N."/>
            <person name="Bresciani A."/>
            <person name="Martinez I."/>
            <person name="Just S."/>
            <person name="Ziegler C."/>
            <person name="Brugiroux S."/>
            <person name="Garzetti D."/>
            <person name="Wenning M."/>
            <person name="Bui T.P."/>
            <person name="Wang J."/>
            <person name="Hugenholtz F."/>
            <person name="Plugge C.M."/>
            <person name="Peterson D.A."/>
            <person name="Hornef M.W."/>
            <person name="Baines J.F."/>
            <person name="Smidt H."/>
            <person name="Walter J."/>
            <person name="Kristiansen K."/>
            <person name="Nielsen H.B."/>
            <person name="Haller D."/>
            <person name="Overmann J."/>
            <person name="Stecher B."/>
            <person name="Clavel T."/>
        </authorList>
    </citation>
    <scope>NUCLEOTIDE SEQUENCE [LARGE SCALE GENOMIC DNA]</scope>
    <source>
        <strain evidence="7 8">DSM 28560</strain>
    </source>
</reference>
<dbReference type="InterPro" id="IPR053149">
    <property type="entry name" value="TPK"/>
</dbReference>
<keyword evidence="3 7" id="KW-0418">Kinase</keyword>
<dbReference type="AlphaFoldDB" id="A0A4R4FGE2"/>
<dbReference type="GO" id="GO:0030975">
    <property type="term" value="F:thiamine binding"/>
    <property type="evidence" value="ECO:0007669"/>
    <property type="project" value="InterPro"/>
</dbReference>
<dbReference type="InterPro" id="IPR007373">
    <property type="entry name" value="Thiamin_PyroPKinase_B1-bd"/>
</dbReference>